<dbReference type="OrthoDB" id="6407410at2759"/>
<comment type="caution">
    <text evidence="6">The sequence shown here is derived from an EMBL/GenBank/DDBJ whole genome shotgun (WGS) entry which is preliminary data.</text>
</comment>
<dbReference type="Pfam" id="PF03226">
    <property type="entry name" value="Yippee-Mis18"/>
    <property type="match status" value="1"/>
</dbReference>
<evidence type="ECO:0000256" key="2">
    <source>
        <dbReference type="ARBA" id="ARBA00022723"/>
    </source>
</evidence>
<protein>
    <submittedName>
        <fullName evidence="6">Yippee zinc-binding protein moh1</fullName>
    </submittedName>
</protein>
<dbReference type="PROSITE" id="PS51792">
    <property type="entry name" value="YIPPEE"/>
    <property type="match status" value="1"/>
</dbReference>
<organism evidence="6 7">
    <name type="scientific">Lentinula edodes</name>
    <name type="common">Shiitake mushroom</name>
    <name type="synonym">Lentinus edodes</name>
    <dbReference type="NCBI Taxonomy" id="5353"/>
    <lineage>
        <taxon>Eukaryota</taxon>
        <taxon>Fungi</taxon>
        <taxon>Dikarya</taxon>
        <taxon>Basidiomycota</taxon>
        <taxon>Agaricomycotina</taxon>
        <taxon>Agaricomycetes</taxon>
        <taxon>Agaricomycetidae</taxon>
        <taxon>Agaricales</taxon>
        <taxon>Marasmiineae</taxon>
        <taxon>Omphalotaceae</taxon>
        <taxon>Lentinula</taxon>
    </lineage>
</organism>
<feature type="region of interest" description="Disordered" evidence="4">
    <location>
        <begin position="151"/>
        <end position="177"/>
    </location>
</feature>
<comment type="similarity">
    <text evidence="1">Belongs to the yippee family.</text>
</comment>
<dbReference type="Proteomes" id="UP000188533">
    <property type="component" value="Unassembled WGS sequence"/>
</dbReference>
<evidence type="ECO:0000256" key="4">
    <source>
        <dbReference type="SAM" id="MobiDB-lite"/>
    </source>
</evidence>
<keyword evidence="7" id="KW-1185">Reference proteome</keyword>
<dbReference type="EMBL" id="BDGU01000662">
    <property type="protein sequence ID" value="GAW08543.1"/>
    <property type="molecule type" value="Genomic_DNA"/>
</dbReference>
<evidence type="ECO:0000259" key="5">
    <source>
        <dbReference type="PROSITE" id="PS51792"/>
    </source>
</evidence>
<feature type="domain" description="Yippee" evidence="5">
    <location>
        <begin position="46"/>
        <end position="151"/>
    </location>
</feature>
<reference evidence="6 7" key="2">
    <citation type="submission" date="2017-02" db="EMBL/GenBank/DDBJ databases">
        <title>A genome survey and senescence transcriptome analysis in Lentinula edodes.</title>
        <authorList>
            <person name="Sakamoto Y."/>
            <person name="Nakade K."/>
            <person name="Sato S."/>
            <person name="Yoshida Y."/>
            <person name="Miyazaki K."/>
            <person name="Natsume S."/>
            <person name="Konno N."/>
        </authorList>
    </citation>
    <scope>NUCLEOTIDE SEQUENCE [LARGE SCALE GENOMIC DNA]</scope>
    <source>
        <strain evidence="6 7">NBRC 111202</strain>
    </source>
</reference>
<proteinExistence type="inferred from homology"/>
<dbReference type="STRING" id="5353.A0A1Q3EMV8"/>
<evidence type="ECO:0000256" key="3">
    <source>
        <dbReference type="ARBA" id="ARBA00022833"/>
    </source>
</evidence>
<gene>
    <name evidence="6" type="ORF">LENED_010604</name>
</gene>
<dbReference type="GO" id="GO:0046872">
    <property type="term" value="F:metal ion binding"/>
    <property type="evidence" value="ECO:0007669"/>
    <property type="project" value="UniProtKB-KW"/>
</dbReference>
<evidence type="ECO:0000313" key="6">
    <source>
        <dbReference type="EMBL" id="GAW08543.1"/>
    </source>
</evidence>
<accession>A0A1Q3EMV8</accession>
<reference evidence="6 7" key="1">
    <citation type="submission" date="2016-08" db="EMBL/GenBank/DDBJ databases">
        <authorList>
            <consortium name="Lentinula edodes genome sequencing consortium"/>
            <person name="Sakamoto Y."/>
            <person name="Nakade K."/>
            <person name="Sato S."/>
            <person name="Yoshida Y."/>
            <person name="Miyazaki K."/>
            <person name="Natsume S."/>
            <person name="Konno N."/>
        </authorList>
    </citation>
    <scope>NUCLEOTIDE SEQUENCE [LARGE SCALE GENOMIC DNA]</scope>
    <source>
        <strain evidence="6 7">NBRC 111202</strain>
    </source>
</reference>
<dbReference type="InterPro" id="IPR034751">
    <property type="entry name" value="Yippee"/>
</dbReference>
<dbReference type="AlphaFoldDB" id="A0A1Q3EMV8"/>
<sequence length="177" mass="19641">MSSSDNEVLYTLGELDLLPKPPGSPRRLPSVPKERPSSRPLPPIPRALACKECMTVITSISLLLPLEAIPPESRAFRGFSGKASLFTEIRNVTLSVPRVRLMATGAHTMQELTCSKCSVYLGWKINKASEQSERWKEGHFLMELENLCARMDPNSSPRTRPRHLPRPASSSSDSSLE</sequence>
<dbReference type="InterPro" id="IPR039058">
    <property type="entry name" value="Yippee_fam"/>
</dbReference>
<feature type="region of interest" description="Disordered" evidence="4">
    <location>
        <begin position="13"/>
        <end position="42"/>
    </location>
</feature>
<dbReference type="InterPro" id="IPR004910">
    <property type="entry name" value="Yippee/Mis18/Cereblon"/>
</dbReference>
<evidence type="ECO:0000313" key="7">
    <source>
        <dbReference type="Proteomes" id="UP000188533"/>
    </source>
</evidence>
<evidence type="ECO:0000256" key="1">
    <source>
        <dbReference type="ARBA" id="ARBA00005613"/>
    </source>
</evidence>
<keyword evidence="3" id="KW-0862">Zinc</keyword>
<dbReference type="PANTHER" id="PTHR13848">
    <property type="entry name" value="PROTEIN YIPPEE-LIKE CG15309-RELATED"/>
    <property type="match status" value="1"/>
</dbReference>
<keyword evidence="2" id="KW-0479">Metal-binding</keyword>
<name>A0A1Q3EMV8_LENED</name>